<dbReference type="KEGG" id="crq:GCK72_023474"/>
<dbReference type="RefSeq" id="XP_003102620.2">
    <property type="nucleotide sequence ID" value="XM_003102572.2"/>
</dbReference>
<sequence length="420" mass="47335">MKLLFFLVVAPLVSCQFYCADLLQQCAKSAAEYTEQILQYKENAFKACVRRPSCHTERKIFDECFDASVSATHVTATQESTSNDGETRRATPPPMVKYNSLLKYFTENSMKFRSALDQCFVRSPFVPKRNFFGPSLLDEDAAYARAIYQFDLADRLWGLPELSITRPSLDSLGVCGTRNTALRVFGSGISRISRASDPTKNNITSACMLDEDEITCYRQALDMNSEYVQLIYNRDYALRGCIQNVRQQSVCRMHDKSRLRACLCGVREQYDNDVQSGILQCVKSNSPQMPAMVIEMSSSIDEEPSSSSSSSSKIQEQVNPAQLTFDTPGAVVNGQCMCACENGKNGTSRSFLQRQPEEETKEKSKTSEREIREEVVEMESVRDEEPPKSNAVKFKENSPRLMQPSEAAGRVFWMNNITII</sequence>
<feature type="region of interest" description="Disordered" evidence="1">
    <location>
        <begin position="298"/>
        <end position="319"/>
    </location>
</feature>
<name>A0A6A5FWP3_CAERE</name>
<comment type="caution">
    <text evidence="3">The sequence shown here is derived from an EMBL/GenBank/DDBJ whole genome shotgun (WGS) entry which is preliminary data.</text>
</comment>
<evidence type="ECO:0000313" key="4">
    <source>
        <dbReference type="Proteomes" id="UP000483820"/>
    </source>
</evidence>
<evidence type="ECO:0000256" key="2">
    <source>
        <dbReference type="SAM" id="SignalP"/>
    </source>
</evidence>
<keyword evidence="2" id="KW-0732">Signal</keyword>
<protein>
    <submittedName>
        <fullName evidence="3">Uncharacterized protein</fullName>
    </submittedName>
</protein>
<accession>A0A6A5FWP3</accession>
<feature type="region of interest" description="Disordered" evidence="1">
    <location>
        <begin position="347"/>
        <end position="401"/>
    </location>
</feature>
<dbReference type="Proteomes" id="UP000483820">
    <property type="component" value="Chromosome X"/>
</dbReference>
<dbReference type="CTD" id="9798052"/>
<dbReference type="AlphaFoldDB" id="A0A6A5FWP3"/>
<feature type="chain" id="PRO_5025545205" evidence="2">
    <location>
        <begin position="16"/>
        <end position="420"/>
    </location>
</feature>
<dbReference type="EMBL" id="WUAV01000006">
    <property type="protein sequence ID" value="KAF1747016.1"/>
    <property type="molecule type" value="Genomic_DNA"/>
</dbReference>
<evidence type="ECO:0000313" key="3">
    <source>
        <dbReference type="EMBL" id="KAF1747016.1"/>
    </source>
</evidence>
<feature type="compositionally biased region" description="Basic and acidic residues" evidence="1">
    <location>
        <begin position="355"/>
        <end position="398"/>
    </location>
</feature>
<reference evidence="3 4" key="1">
    <citation type="submission" date="2019-12" db="EMBL/GenBank/DDBJ databases">
        <title>Chromosome-level assembly of the Caenorhabditis remanei genome.</title>
        <authorList>
            <person name="Teterina A.A."/>
            <person name="Willis J.H."/>
            <person name="Phillips P.C."/>
        </authorList>
    </citation>
    <scope>NUCLEOTIDE SEQUENCE [LARGE SCALE GENOMIC DNA]</scope>
    <source>
        <strain evidence="3 4">PX506</strain>
        <tissue evidence="3">Whole organism</tissue>
    </source>
</reference>
<evidence type="ECO:0000256" key="1">
    <source>
        <dbReference type="SAM" id="MobiDB-lite"/>
    </source>
</evidence>
<proteinExistence type="predicted"/>
<dbReference type="GeneID" id="9798052"/>
<feature type="signal peptide" evidence="2">
    <location>
        <begin position="1"/>
        <end position="15"/>
    </location>
</feature>
<feature type="compositionally biased region" description="Low complexity" evidence="1">
    <location>
        <begin position="298"/>
        <end position="312"/>
    </location>
</feature>
<organism evidence="3 4">
    <name type="scientific">Caenorhabditis remanei</name>
    <name type="common">Caenorhabditis vulgaris</name>
    <dbReference type="NCBI Taxonomy" id="31234"/>
    <lineage>
        <taxon>Eukaryota</taxon>
        <taxon>Metazoa</taxon>
        <taxon>Ecdysozoa</taxon>
        <taxon>Nematoda</taxon>
        <taxon>Chromadorea</taxon>
        <taxon>Rhabditida</taxon>
        <taxon>Rhabditina</taxon>
        <taxon>Rhabditomorpha</taxon>
        <taxon>Rhabditoidea</taxon>
        <taxon>Rhabditidae</taxon>
        <taxon>Peloderinae</taxon>
        <taxon>Caenorhabditis</taxon>
    </lineage>
</organism>
<gene>
    <name evidence="3" type="ORF">GCK72_023474</name>
</gene>